<dbReference type="InterPro" id="IPR011032">
    <property type="entry name" value="GroES-like_sf"/>
</dbReference>
<accession>A0A1N7K2N6</accession>
<dbReference type="Gene3D" id="3.90.180.10">
    <property type="entry name" value="Medium-chain alcohol dehydrogenases, catalytic domain"/>
    <property type="match status" value="1"/>
</dbReference>
<dbReference type="OrthoDB" id="9805663at2"/>
<gene>
    <name evidence="4" type="ORF">SAMN05421774_101184</name>
</gene>
<protein>
    <recommendedName>
        <fullName evidence="3">Enoyl reductase (ER) domain-containing protein</fullName>
    </recommendedName>
</protein>
<keyword evidence="1" id="KW-0560">Oxidoreductase</keyword>
<dbReference type="PANTHER" id="PTHR43205">
    <property type="entry name" value="PROSTAGLANDIN REDUCTASE"/>
    <property type="match status" value="1"/>
</dbReference>
<keyword evidence="5" id="KW-1185">Reference proteome</keyword>
<dbReference type="InterPro" id="IPR020843">
    <property type="entry name" value="ER"/>
</dbReference>
<evidence type="ECO:0000256" key="2">
    <source>
        <dbReference type="SAM" id="MobiDB-lite"/>
    </source>
</evidence>
<evidence type="ECO:0000313" key="4">
    <source>
        <dbReference type="EMBL" id="SIS55808.1"/>
    </source>
</evidence>
<dbReference type="InterPro" id="IPR036291">
    <property type="entry name" value="NAD(P)-bd_dom_sf"/>
</dbReference>
<organism evidence="4 5">
    <name type="scientific">Gemmobacter megaterium</name>
    <dbReference type="NCBI Taxonomy" id="1086013"/>
    <lineage>
        <taxon>Bacteria</taxon>
        <taxon>Pseudomonadati</taxon>
        <taxon>Pseudomonadota</taxon>
        <taxon>Alphaproteobacteria</taxon>
        <taxon>Rhodobacterales</taxon>
        <taxon>Paracoccaceae</taxon>
        <taxon>Gemmobacter</taxon>
    </lineage>
</organism>
<dbReference type="FunFam" id="3.40.50.720:FF:000121">
    <property type="entry name" value="Prostaglandin reductase 2"/>
    <property type="match status" value="1"/>
</dbReference>
<dbReference type="Pfam" id="PF00107">
    <property type="entry name" value="ADH_zinc_N"/>
    <property type="match status" value="1"/>
</dbReference>
<name>A0A1N7K2N6_9RHOB</name>
<evidence type="ECO:0000256" key="1">
    <source>
        <dbReference type="ARBA" id="ARBA00023002"/>
    </source>
</evidence>
<dbReference type="Proteomes" id="UP000186141">
    <property type="component" value="Unassembled WGS sequence"/>
</dbReference>
<dbReference type="RefSeq" id="WP_076527799.1">
    <property type="nucleotide sequence ID" value="NZ_BMEH01000001.1"/>
</dbReference>
<dbReference type="Pfam" id="PF16884">
    <property type="entry name" value="ADH_N_2"/>
    <property type="match status" value="1"/>
</dbReference>
<dbReference type="InterPro" id="IPR041694">
    <property type="entry name" value="ADH_N_2"/>
</dbReference>
<evidence type="ECO:0000259" key="3">
    <source>
        <dbReference type="SMART" id="SM00829"/>
    </source>
</evidence>
<sequence length="343" mass="36324">MTQQTRQIVLASRPEAEPGPENFRLEPTTLADPGPGEVLVRVIWMSLDPYMRGRMSAAKSYVPPIEIDAPMNAGCVAEVISSGDPSLAPGDVVYGLMPWAEHALVPAREVKRVEPGAAPLAAWLGVLGMPGMTAWTGLNRIAAAQPGETIVVSAATGAVGSLAAQLARRKGMRVIGVAGGAAKCARAVQEYGCHVCLDHRAAPDARTLSDQIKAAAPDGVDVYFENVGGKTLEAVIPRMNVHGRIAVCGTIAWYSGVDNPPPLPPVWRTVLTRRLRIEGFIVFDHYAHTPEFLAEVQPLVAAGQIKWRETIADGLDAAPAAFMGLLQGKNDGKQLVRIGADPG</sequence>
<proteinExistence type="predicted"/>
<dbReference type="Gene3D" id="3.40.50.720">
    <property type="entry name" value="NAD(P)-binding Rossmann-like Domain"/>
    <property type="match status" value="1"/>
</dbReference>
<dbReference type="GO" id="GO:0016628">
    <property type="term" value="F:oxidoreductase activity, acting on the CH-CH group of donors, NAD or NADP as acceptor"/>
    <property type="evidence" value="ECO:0007669"/>
    <property type="project" value="InterPro"/>
</dbReference>
<dbReference type="InterPro" id="IPR045010">
    <property type="entry name" value="MDR_fam"/>
</dbReference>
<dbReference type="EMBL" id="FTOT01000001">
    <property type="protein sequence ID" value="SIS55808.1"/>
    <property type="molecule type" value="Genomic_DNA"/>
</dbReference>
<dbReference type="PANTHER" id="PTHR43205:SF7">
    <property type="entry name" value="PROSTAGLANDIN REDUCTASE 1"/>
    <property type="match status" value="1"/>
</dbReference>
<dbReference type="STRING" id="1086013.SAMN05421774_101184"/>
<dbReference type="AlphaFoldDB" id="A0A1N7K2N6"/>
<evidence type="ECO:0000313" key="5">
    <source>
        <dbReference type="Proteomes" id="UP000186141"/>
    </source>
</evidence>
<dbReference type="CDD" id="cd05288">
    <property type="entry name" value="PGDH"/>
    <property type="match status" value="1"/>
</dbReference>
<dbReference type="SUPFAM" id="SSF51735">
    <property type="entry name" value="NAD(P)-binding Rossmann-fold domains"/>
    <property type="match status" value="1"/>
</dbReference>
<dbReference type="SUPFAM" id="SSF50129">
    <property type="entry name" value="GroES-like"/>
    <property type="match status" value="1"/>
</dbReference>
<reference evidence="4 5" key="1">
    <citation type="submission" date="2017-01" db="EMBL/GenBank/DDBJ databases">
        <authorList>
            <person name="Mah S.A."/>
            <person name="Swanson W.J."/>
            <person name="Moy G.W."/>
            <person name="Vacquier V.D."/>
        </authorList>
    </citation>
    <scope>NUCLEOTIDE SEQUENCE [LARGE SCALE GENOMIC DNA]</scope>
    <source>
        <strain evidence="4 5">DSM 26375</strain>
    </source>
</reference>
<feature type="region of interest" description="Disordered" evidence="2">
    <location>
        <begin position="1"/>
        <end position="30"/>
    </location>
</feature>
<dbReference type="SMART" id="SM00829">
    <property type="entry name" value="PKS_ER"/>
    <property type="match status" value="1"/>
</dbReference>
<feature type="domain" description="Enoyl reductase (ER)" evidence="3">
    <location>
        <begin position="19"/>
        <end position="336"/>
    </location>
</feature>
<dbReference type="InterPro" id="IPR013149">
    <property type="entry name" value="ADH-like_C"/>
</dbReference>